<dbReference type="AlphaFoldDB" id="A0A5M3MQX2"/>
<sequence length="373" mass="40158">MGTPVDDGYHRFVKAITPPIVVNLHGARSLIWPSPTPKPTYTLLFVPGNPGLAEYYRTYLGEVHRLVNEAESQNGLEIVCVSQLGHDAASDGFNLEHEEVVNVDAQIKHKASVLDSLAARWSDTRGPPPRIILGGHSIGAYMALEVVRRKLNTVPVDAVHLLFPTVHHIGQTPNANKLAWLFRAAAGGAIHQKDGASSPDKAAVSFSPTLFMLLRAAIACLQLIPFFIIKSLILLASPTQNPHAVRATASLVLSPHAARQAIGMALDEMRSVTAVAPYPDPKEGGGVKIRAYWSKGDLDGWAPEAARVAAEEALRLSAFRLDDAQAGGSVLVLEDVPDRASMVCEVGMPHAFCLEHSEAMAKIAAAWIIHDYP</sequence>
<dbReference type="KEGG" id="cput:CONPUDRAFT_137213"/>
<dbReference type="RefSeq" id="XP_007768550.1">
    <property type="nucleotide sequence ID" value="XM_007770360.1"/>
</dbReference>
<protein>
    <recommendedName>
        <fullName evidence="7">Alpha beta-hydrolase</fullName>
    </recommendedName>
</protein>
<evidence type="ECO:0000256" key="3">
    <source>
        <dbReference type="ARBA" id="ARBA00022677"/>
    </source>
</evidence>
<comment type="subcellular location">
    <subcellularLocation>
        <location evidence="1">Lipid droplet</location>
    </subcellularLocation>
</comment>
<dbReference type="PANTHER" id="PTHR13390:SF0">
    <property type="entry name" value="LIPID DROPLET-ASSOCIATED HYDROLASE"/>
    <property type="match status" value="1"/>
</dbReference>
<evidence type="ECO:0000256" key="4">
    <source>
        <dbReference type="ARBA" id="ARBA00022801"/>
    </source>
</evidence>
<dbReference type="OrthoDB" id="448051at2759"/>
<name>A0A5M3MQX2_CONPW</name>
<dbReference type="GO" id="GO:0016298">
    <property type="term" value="F:lipase activity"/>
    <property type="evidence" value="ECO:0007669"/>
    <property type="project" value="InterPro"/>
</dbReference>
<accession>A0A5M3MQX2</accession>
<dbReference type="OMA" id="ARICAHW"/>
<comment type="caution">
    <text evidence="5">The sequence shown here is derived from an EMBL/GenBank/DDBJ whole genome shotgun (WGS) entry which is preliminary data.</text>
</comment>
<dbReference type="InterPro" id="IPR019363">
    <property type="entry name" value="LDAH"/>
</dbReference>
<dbReference type="Pfam" id="PF10230">
    <property type="entry name" value="LIDHydrolase"/>
    <property type="match status" value="1"/>
</dbReference>
<keyword evidence="6" id="KW-1185">Reference proteome</keyword>
<dbReference type="EMBL" id="JH711578">
    <property type="protein sequence ID" value="EIW81134.1"/>
    <property type="molecule type" value="Genomic_DNA"/>
</dbReference>
<dbReference type="GO" id="GO:0019915">
    <property type="term" value="P:lipid storage"/>
    <property type="evidence" value="ECO:0007669"/>
    <property type="project" value="InterPro"/>
</dbReference>
<dbReference type="Gene3D" id="3.40.50.1820">
    <property type="entry name" value="alpha/beta hydrolase"/>
    <property type="match status" value="1"/>
</dbReference>
<evidence type="ECO:0000313" key="5">
    <source>
        <dbReference type="EMBL" id="EIW81134.1"/>
    </source>
</evidence>
<dbReference type="GeneID" id="19200991"/>
<evidence type="ECO:0008006" key="7">
    <source>
        <dbReference type="Google" id="ProtNLM"/>
    </source>
</evidence>
<keyword evidence="3" id="KW-0551">Lipid droplet</keyword>
<keyword evidence="4" id="KW-0378">Hydrolase</keyword>
<dbReference type="SUPFAM" id="SSF53474">
    <property type="entry name" value="alpha/beta-Hydrolases"/>
    <property type="match status" value="1"/>
</dbReference>
<proteinExistence type="inferred from homology"/>
<dbReference type="InterPro" id="IPR029058">
    <property type="entry name" value="AB_hydrolase_fold"/>
</dbReference>
<evidence type="ECO:0000313" key="6">
    <source>
        <dbReference type="Proteomes" id="UP000053558"/>
    </source>
</evidence>
<organism evidence="5 6">
    <name type="scientific">Coniophora puteana (strain RWD-64-598)</name>
    <name type="common">Brown rot fungus</name>
    <dbReference type="NCBI Taxonomy" id="741705"/>
    <lineage>
        <taxon>Eukaryota</taxon>
        <taxon>Fungi</taxon>
        <taxon>Dikarya</taxon>
        <taxon>Basidiomycota</taxon>
        <taxon>Agaricomycotina</taxon>
        <taxon>Agaricomycetes</taxon>
        <taxon>Agaricomycetidae</taxon>
        <taxon>Boletales</taxon>
        <taxon>Coniophorineae</taxon>
        <taxon>Coniophoraceae</taxon>
        <taxon>Coniophora</taxon>
    </lineage>
</organism>
<dbReference type="PANTHER" id="PTHR13390">
    <property type="entry name" value="LIPASE"/>
    <property type="match status" value="1"/>
</dbReference>
<evidence type="ECO:0000256" key="2">
    <source>
        <dbReference type="ARBA" id="ARBA00008300"/>
    </source>
</evidence>
<reference evidence="6" key="1">
    <citation type="journal article" date="2012" name="Science">
        <title>The Paleozoic origin of enzymatic lignin decomposition reconstructed from 31 fungal genomes.</title>
        <authorList>
            <person name="Floudas D."/>
            <person name="Binder M."/>
            <person name="Riley R."/>
            <person name="Barry K."/>
            <person name="Blanchette R.A."/>
            <person name="Henrissat B."/>
            <person name="Martinez A.T."/>
            <person name="Otillar R."/>
            <person name="Spatafora J.W."/>
            <person name="Yadav J.S."/>
            <person name="Aerts A."/>
            <person name="Benoit I."/>
            <person name="Boyd A."/>
            <person name="Carlson A."/>
            <person name="Copeland A."/>
            <person name="Coutinho P.M."/>
            <person name="de Vries R.P."/>
            <person name="Ferreira P."/>
            <person name="Findley K."/>
            <person name="Foster B."/>
            <person name="Gaskell J."/>
            <person name="Glotzer D."/>
            <person name="Gorecki P."/>
            <person name="Heitman J."/>
            <person name="Hesse C."/>
            <person name="Hori C."/>
            <person name="Igarashi K."/>
            <person name="Jurgens J.A."/>
            <person name="Kallen N."/>
            <person name="Kersten P."/>
            <person name="Kohler A."/>
            <person name="Kuees U."/>
            <person name="Kumar T.K.A."/>
            <person name="Kuo A."/>
            <person name="LaButti K."/>
            <person name="Larrondo L.F."/>
            <person name="Lindquist E."/>
            <person name="Ling A."/>
            <person name="Lombard V."/>
            <person name="Lucas S."/>
            <person name="Lundell T."/>
            <person name="Martin R."/>
            <person name="McLaughlin D.J."/>
            <person name="Morgenstern I."/>
            <person name="Morin E."/>
            <person name="Murat C."/>
            <person name="Nagy L.G."/>
            <person name="Nolan M."/>
            <person name="Ohm R.A."/>
            <person name="Patyshakuliyeva A."/>
            <person name="Rokas A."/>
            <person name="Ruiz-Duenas F.J."/>
            <person name="Sabat G."/>
            <person name="Salamov A."/>
            <person name="Samejima M."/>
            <person name="Schmutz J."/>
            <person name="Slot J.C."/>
            <person name="St John F."/>
            <person name="Stenlid J."/>
            <person name="Sun H."/>
            <person name="Sun S."/>
            <person name="Syed K."/>
            <person name="Tsang A."/>
            <person name="Wiebenga A."/>
            <person name="Young D."/>
            <person name="Pisabarro A."/>
            <person name="Eastwood D.C."/>
            <person name="Martin F."/>
            <person name="Cullen D."/>
            <person name="Grigoriev I.V."/>
            <person name="Hibbett D.S."/>
        </authorList>
    </citation>
    <scope>NUCLEOTIDE SEQUENCE [LARGE SCALE GENOMIC DNA]</scope>
    <source>
        <strain evidence="6">RWD-64-598 SS2</strain>
    </source>
</reference>
<dbReference type="Proteomes" id="UP000053558">
    <property type="component" value="Unassembled WGS sequence"/>
</dbReference>
<gene>
    <name evidence="5" type="ORF">CONPUDRAFT_137213</name>
</gene>
<comment type="similarity">
    <text evidence="2">Belongs to the AB hydrolase superfamily. LDAH family.</text>
</comment>
<dbReference type="GO" id="GO:0005811">
    <property type="term" value="C:lipid droplet"/>
    <property type="evidence" value="ECO:0007669"/>
    <property type="project" value="UniProtKB-SubCell"/>
</dbReference>
<evidence type="ECO:0000256" key="1">
    <source>
        <dbReference type="ARBA" id="ARBA00004502"/>
    </source>
</evidence>